<reference evidence="2 3" key="1">
    <citation type="journal article" date="2018" name="Nat. Ecol. Evol.">
        <title>Pezizomycetes genomes reveal the molecular basis of ectomycorrhizal truffle lifestyle.</title>
        <authorList>
            <person name="Murat C."/>
            <person name="Payen T."/>
            <person name="Noel B."/>
            <person name="Kuo A."/>
            <person name="Morin E."/>
            <person name="Chen J."/>
            <person name="Kohler A."/>
            <person name="Krizsan K."/>
            <person name="Balestrini R."/>
            <person name="Da Silva C."/>
            <person name="Montanini B."/>
            <person name="Hainaut M."/>
            <person name="Levati E."/>
            <person name="Barry K.W."/>
            <person name="Belfiori B."/>
            <person name="Cichocki N."/>
            <person name="Clum A."/>
            <person name="Dockter R.B."/>
            <person name="Fauchery L."/>
            <person name="Guy J."/>
            <person name="Iotti M."/>
            <person name="Le Tacon F."/>
            <person name="Lindquist E.A."/>
            <person name="Lipzen A."/>
            <person name="Malagnac F."/>
            <person name="Mello A."/>
            <person name="Molinier V."/>
            <person name="Miyauchi S."/>
            <person name="Poulain J."/>
            <person name="Riccioni C."/>
            <person name="Rubini A."/>
            <person name="Sitrit Y."/>
            <person name="Splivallo R."/>
            <person name="Traeger S."/>
            <person name="Wang M."/>
            <person name="Zifcakova L."/>
            <person name="Wipf D."/>
            <person name="Zambonelli A."/>
            <person name="Paolocci F."/>
            <person name="Nowrousian M."/>
            <person name="Ottonello S."/>
            <person name="Baldrian P."/>
            <person name="Spatafora J.W."/>
            <person name="Henrissat B."/>
            <person name="Nagy L.G."/>
            <person name="Aury J.M."/>
            <person name="Wincker P."/>
            <person name="Grigoriev I.V."/>
            <person name="Bonfante P."/>
            <person name="Martin F.M."/>
        </authorList>
    </citation>
    <scope>NUCLEOTIDE SEQUENCE [LARGE SCALE GENOMIC DNA]</scope>
    <source>
        <strain evidence="2 3">CCBAS932</strain>
    </source>
</reference>
<gene>
    <name evidence="2" type="ORF">P167DRAFT_569083</name>
</gene>
<name>A0A3N4KAW7_9PEZI</name>
<dbReference type="AlphaFoldDB" id="A0A3N4KAW7"/>
<dbReference type="OrthoDB" id="10639548at2759"/>
<feature type="compositionally biased region" description="Basic and acidic residues" evidence="1">
    <location>
        <begin position="294"/>
        <end position="303"/>
    </location>
</feature>
<accession>A0A3N4KAW7</accession>
<organism evidence="2 3">
    <name type="scientific">Morchella conica CCBAS932</name>
    <dbReference type="NCBI Taxonomy" id="1392247"/>
    <lineage>
        <taxon>Eukaryota</taxon>
        <taxon>Fungi</taxon>
        <taxon>Dikarya</taxon>
        <taxon>Ascomycota</taxon>
        <taxon>Pezizomycotina</taxon>
        <taxon>Pezizomycetes</taxon>
        <taxon>Pezizales</taxon>
        <taxon>Morchellaceae</taxon>
        <taxon>Morchella</taxon>
    </lineage>
</organism>
<evidence type="ECO:0000256" key="1">
    <source>
        <dbReference type="SAM" id="MobiDB-lite"/>
    </source>
</evidence>
<feature type="compositionally biased region" description="Basic and acidic residues" evidence="1">
    <location>
        <begin position="201"/>
        <end position="225"/>
    </location>
</feature>
<keyword evidence="3" id="KW-1185">Reference proteome</keyword>
<protein>
    <submittedName>
        <fullName evidence="2">Uncharacterized protein</fullName>
    </submittedName>
</protein>
<proteinExistence type="predicted"/>
<dbReference type="EMBL" id="ML119274">
    <property type="protein sequence ID" value="RPB06588.1"/>
    <property type="molecule type" value="Genomic_DNA"/>
</dbReference>
<dbReference type="Proteomes" id="UP000277580">
    <property type="component" value="Unassembled WGS sequence"/>
</dbReference>
<evidence type="ECO:0000313" key="2">
    <source>
        <dbReference type="EMBL" id="RPB06588.1"/>
    </source>
</evidence>
<dbReference type="InParanoid" id="A0A3N4KAW7"/>
<evidence type="ECO:0000313" key="3">
    <source>
        <dbReference type="Proteomes" id="UP000277580"/>
    </source>
</evidence>
<sequence>MPPIPSDTPIHHTIHVRPPPCKFLAGPCFCTHPATPPPPPSRNAMAPTYIYTPDSNVQGSKAANHIPGDLPILRSPIRPTRGSNWRDQVRRQVAYGQAAAQGSGSGSWDEVMGDVSSRMMGGERVMRRRVRVVPRDIGTQGKGVTVGSGGGGRKEVVGRDEAGAMWVDGFYKVSAAVEKYAGAAEAGARGISNNNGNGGGQEHERQNADNGDQERTSGRREEASKPTDAGVSGAANKGYIYISSSESEDEGESSRGGICSGTISPAPNPGREDETGSIFDLPADYVLPSGAEPTVREKTQAQDERTLGMMRFLKMRKAALFSEGG</sequence>
<feature type="region of interest" description="Disordered" evidence="1">
    <location>
        <begin position="189"/>
        <end position="303"/>
    </location>
</feature>